<dbReference type="AlphaFoldDB" id="A0AAD9K8G9"/>
<dbReference type="Proteomes" id="UP001208570">
    <property type="component" value="Unassembled WGS sequence"/>
</dbReference>
<evidence type="ECO:0000256" key="2">
    <source>
        <dbReference type="SAM" id="SignalP"/>
    </source>
</evidence>
<gene>
    <name evidence="3" type="ORF">LSH36_35g04048</name>
</gene>
<comment type="caution">
    <text evidence="3">The sequence shown here is derived from an EMBL/GenBank/DDBJ whole genome shotgun (WGS) entry which is preliminary data.</text>
</comment>
<feature type="compositionally biased region" description="Polar residues" evidence="1">
    <location>
        <begin position="483"/>
        <end position="493"/>
    </location>
</feature>
<dbReference type="EMBL" id="JAODUP010000035">
    <property type="protein sequence ID" value="KAK2166784.1"/>
    <property type="molecule type" value="Genomic_DNA"/>
</dbReference>
<feature type="region of interest" description="Disordered" evidence="1">
    <location>
        <begin position="461"/>
        <end position="493"/>
    </location>
</feature>
<protein>
    <submittedName>
        <fullName evidence="3">Uncharacterized protein</fullName>
    </submittedName>
</protein>
<feature type="region of interest" description="Disordered" evidence="1">
    <location>
        <begin position="179"/>
        <end position="203"/>
    </location>
</feature>
<organism evidence="3 4">
    <name type="scientific">Paralvinella palmiformis</name>
    <dbReference type="NCBI Taxonomy" id="53620"/>
    <lineage>
        <taxon>Eukaryota</taxon>
        <taxon>Metazoa</taxon>
        <taxon>Spiralia</taxon>
        <taxon>Lophotrochozoa</taxon>
        <taxon>Annelida</taxon>
        <taxon>Polychaeta</taxon>
        <taxon>Sedentaria</taxon>
        <taxon>Canalipalpata</taxon>
        <taxon>Terebellida</taxon>
        <taxon>Terebelliformia</taxon>
        <taxon>Alvinellidae</taxon>
        <taxon>Paralvinella</taxon>
    </lineage>
</organism>
<reference evidence="3" key="1">
    <citation type="journal article" date="2023" name="Mol. Biol. Evol.">
        <title>Third-Generation Sequencing Reveals the Adaptive Role of the Epigenome in Three Deep-Sea Polychaetes.</title>
        <authorList>
            <person name="Perez M."/>
            <person name="Aroh O."/>
            <person name="Sun Y."/>
            <person name="Lan Y."/>
            <person name="Juniper S.K."/>
            <person name="Young C.R."/>
            <person name="Angers B."/>
            <person name="Qian P.Y."/>
        </authorList>
    </citation>
    <scope>NUCLEOTIDE SEQUENCE</scope>
    <source>
        <strain evidence="3">P08H-3</strain>
    </source>
</reference>
<feature type="compositionally biased region" description="Polar residues" evidence="1">
    <location>
        <begin position="462"/>
        <end position="476"/>
    </location>
</feature>
<keyword evidence="2" id="KW-0732">Signal</keyword>
<feature type="signal peptide" evidence="2">
    <location>
        <begin position="1"/>
        <end position="21"/>
    </location>
</feature>
<evidence type="ECO:0000313" key="3">
    <source>
        <dbReference type="EMBL" id="KAK2166784.1"/>
    </source>
</evidence>
<evidence type="ECO:0000256" key="1">
    <source>
        <dbReference type="SAM" id="MobiDB-lite"/>
    </source>
</evidence>
<feature type="region of interest" description="Disordered" evidence="1">
    <location>
        <begin position="534"/>
        <end position="571"/>
    </location>
</feature>
<proteinExistence type="predicted"/>
<sequence length="625" mass="70060">MIFSVIIFTGLILSLTCHIEGFCLKFDSHLNQIKQVDFIMSSRGRGIRTHKVEVPKPRRQSSETCETQQLKAEKLLAKIMLGQILPDEAKMFNEILKAISTGSGEQANSDFLSSTIKSVRSSLMTESFLPLVRLYLIELIELAARGWNREHSSCYYYREKAEAMSCKQKATRIIKHSLSCPSQQTDTRRPLKQDGPAPDTFSDSVHRLCNDHRYMDSNINKIMIEAISPKVAVTRKIQHSVSCPEDQTDVMLRRPLKLTAPPLDTFSDSVHRTCDKVPHTDSNMNNIKIETMSSSDNKPIIEKKMQHLDSYPKEQAEMTRTSLKQNTPLLDTFSDSVHRLCKKDPHIDRNMNNVRAESLSPVSMQPEIRKVRHSISFPGEQSGMPGRPLKQRTPPLYPTFGSVPGLCDESRCTDKNMINLKECSVYIRGHVLRLSCDSDSDSLIQEAAEVLLSHFSDERENSSMSDALSPSINSQIGAVGSHPTASSPALNSSFQTSSLTDLELSSTTGTSRCVDNCDPDLHVQTLHSISNCDTSESLYSEEPNNEEMERRARRPSSVQSEDSGSVSPSSECIKYLQPTSYFDPSLYKSPTVLCPVMRESCAARTPRIQRTSLASDFYLMDSPRS</sequence>
<keyword evidence="4" id="KW-1185">Reference proteome</keyword>
<accession>A0AAD9K8G9</accession>
<feature type="chain" id="PRO_5042112856" evidence="2">
    <location>
        <begin position="22"/>
        <end position="625"/>
    </location>
</feature>
<feature type="compositionally biased region" description="Low complexity" evidence="1">
    <location>
        <begin position="555"/>
        <end position="571"/>
    </location>
</feature>
<evidence type="ECO:0000313" key="4">
    <source>
        <dbReference type="Proteomes" id="UP001208570"/>
    </source>
</evidence>
<name>A0AAD9K8G9_9ANNE</name>